<evidence type="ECO:0000313" key="1">
    <source>
        <dbReference type="EMBL" id="CAG8775158.1"/>
    </source>
</evidence>
<feature type="non-terminal residue" evidence="1">
    <location>
        <position position="1"/>
    </location>
</feature>
<comment type="caution">
    <text evidence="1">The sequence shown here is derived from an EMBL/GenBank/DDBJ whole genome shotgun (WGS) entry which is preliminary data.</text>
</comment>
<evidence type="ECO:0000313" key="2">
    <source>
        <dbReference type="Proteomes" id="UP000789702"/>
    </source>
</evidence>
<accession>A0ACA9R3T8</accession>
<proteinExistence type="predicted"/>
<name>A0ACA9R3T8_9GLOM</name>
<reference evidence="1" key="1">
    <citation type="submission" date="2021-06" db="EMBL/GenBank/DDBJ databases">
        <authorList>
            <person name="Kallberg Y."/>
            <person name="Tangrot J."/>
            <person name="Rosling A."/>
        </authorList>
    </citation>
    <scope>NUCLEOTIDE SEQUENCE</scope>
    <source>
        <strain evidence="1">IL203A</strain>
    </source>
</reference>
<protein>
    <submittedName>
        <fullName evidence="1">7433_t:CDS:1</fullName>
    </submittedName>
</protein>
<feature type="non-terminal residue" evidence="1">
    <location>
        <position position="77"/>
    </location>
</feature>
<dbReference type="EMBL" id="CAJVPU010059333">
    <property type="protein sequence ID" value="CAG8775158.1"/>
    <property type="molecule type" value="Genomic_DNA"/>
</dbReference>
<organism evidence="1 2">
    <name type="scientific">Dentiscutata heterogama</name>
    <dbReference type="NCBI Taxonomy" id="1316150"/>
    <lineage>
        <taxon>Eukaryota</taxon>
        <taxon>Fungi</taxon>
        <taxon>Fungi incertae sedis</taxon>
        <taxon>Mucoromycota</taxon>
        <taxon>Glomeromycotina</taxon>
        <taxon>Glomeromycetes</taxon>
        <taxon>Diversisporales</taxon>
        <taxon>Gigasporaceae</taxon>
        <taxon>Dentiscutata</taxon>
    </lineage>
</organism>
<dbReference type="Proteomes" id="UP000789702">
    <property type="component" value="Unassembled WGS sequence"/>
</dbReference>
<sequence length="77" mass="8491">NITVVQNATNSTLISPIDESTMSQVHNASNASSSSTRNASVGGNKKRSAEDAEEKRRKFLERNRIAASKCRQKKKAW</sequence>
<gene>
    <name evidence="1" type="ORF">DHETER_LOCUS16071</name>
</gene>
<keyword evidence="2" id="KW-1185">Reference proteome</keyword>